<protein>
    <recommendedName>
        <fullName evidence="3">TetR family transcriptional regulator</fullName>
    </recommendedName>
</protein>
<dbReference type="RefSeq" id="WP_259857253.1">
    <property type="nucleotide sequence ID" value="NZ_BAAAST010000179.1"/>
</dbReference>
<evidence type="ECO:0000313" key="2">
    <source>
        <dbReference type="Proteomes" id="UP001059617"/>
    </source>
</evidence>
<evidence type="ECO:0008006" key="3">
    <source>
        <dbReference type="Google" id="ProtNLM"/>
    </source>
</evidence>
<keyword evidence="2" id="KW-1185">Reference proteome</keyword>
<organism evidence="1 2">
    <name type="scientific">Dactylosporangium fulvum</name>
    <dbReference type="NCBI Taxonomy" id="53359"/>
    <lineage>
        <taxon>Bacteria</taxon>
        <taxon>Bacillati</taxon>
        <taxon>Actinomycetota</taxon>
        <taxon>Actinomycetes</taxon>
        <taxon>Micromonosporales</taxon>
        <taxon>Micromonosporaceae</taxon>
        <taxon>Dactylosporangium</taxon>
    </lineage>
</organism>
<reference evidence="1" key="2">
    <citation type="submission" date="2022-09" db="EMBL/GenBank/DDBJ databases">
        <title>Biosynthetic gene clusters of Dactylosporangioum fulvum.</title>
        <authorList>
            <person name="Caradec T."/>
        </authorList>
    </citation>
    <scope>NUCLEOTIDE SEQUENCE</scope>
    <source>
        <strain evidence="1">NRRL B-16292</strain>
    </source>
</reference>
<reference evidence="1" key="1">
    <citation type="submission" date="2021-04" db="EMBL/GenBank/DDBJ databases">
        <authorList>
            <person name="Hartkoorn R.C."/>
            <person name="Beaudoing E."/>
            <person name="Hot D."/>
        </authorList>
    </citation>
    <scope>NUCLEOTIDE SEQUENCE</scope>
    <source>
        <strain evidence="1">NRRL B-16292</strain>
    </source>
</reference>
<dbReference type="Proteomes" id="UP001059617">
    <property type="component" value="Chromosome"/>
</dbReference>
<gene>
    <name evidence="1" type="ORF">Dfulv_30550</name>
</gene>
<name>A0ABY5VPR8_9ACTN</name>
<sequence length="203" mass="22685">MTLTIINTPELDNTVVGRWHRRLSGNSSAKRSHWRTKTIYFQAVAKLVETHPGANLTWKSIVDAASPRGSRSTFYEVAGAHARHPLIDDLIRDGRTDSIQLALVYQRNDAVAQLVDETKVWSYWPFRERLLASLTSAPHPPHAMEEALAHSLAAWAKHHPRLAAAQDHTPPICTVEDLVVVMNGRLAAMRAAVLLAERIRRAV</sequence>
<proteinExistence type="predicted"/>
<accession>A0ABY5VPR8</accession>
<dbReference type="EMBL" id="CP073720">
    <property type="protein sequence ID" value="UWP79495.1"/>
    <property type="molecule type" value="Genomic_DNA"/>
</dbReference>
<evidence type="ECO:0000313" key="1">
    <source>
        <dbReference type="EMBL" id="UWP79495.1"/>
    </source>
</evidence>